<dbReference type="EMBL" id="AFRT01000217">
    <property type="protein sequence ID" value="ELU45057.1"/>
    <property type="molecule type" value="Genomic_DNA"/>
</dbReference>
<comment type="caution">
    <text evidence="1">The sequence shown here is derived from an EMBL/GenBank/DDBJ whole genome shotgun (WGS) entry which is preliminary data.</text>
</comment>
<evidence type="ECO:0000313" key="1">
    <source>
        <dbReference type="EMBL" id="ELU45057.1"/>
    </source>
</evidence>
<dbReference type="AlphaFoldDB" id="L8X7I6"/>
<evidence type="ECO:0000313" key="2">
    <source>
        <dbReference type="Proteomes" id="UP000011668"/>
    </source>
</evidence>
<dbReference type="Proteomes" id="UP000011668">
    <property type="component" value="Unassembled WGS sequence"/>
</dbReference>
<reference evidence="1 2" key="1">
    <citation type="journal article" date="2013" name="Nat. Commun.">
        <title>The evolution and pathogenic mechanisms of the rice sheath blight pathogen.</title>
        <authorList>
            <person name="Zheng A."/>
            <person name="Lin R."/>
            <person name="Xu L."/>
            <person name="Qin P."/>
            <person name="Tang C."/>
            <person name="Ai P."/>
            <person name="Zhang D."/>
            <person name="Liu Y."/>
            <person name="Sun Z."/>
            <person name="Feng H."/>
            <person name="Wang Y."/>
            <person name="Chen Y."/>
            <person name="Liang X."/>
            <person name="Fu R."/>
            <person name="Li Q."/>
            <person name="Zhang J."/>
            <person name="Yu X."/>
            <person name="Xie Z."/>
            <person name="Ding L."/>
            <person name="Guan P."/>
            <person name="Tang J."/>
            <person name="Liang Y."/>
            <person name="Wang S."/>
            <person name="Deng Q."/>
            <person name="Li S."/>
            <person name="Zhu J."/>
            <person name="Wang L."/>
            <person name="Liu H."/>
            <person name="Li P."/>
        </authorList>
    </citation>
    <scope>NUCLEOTIDE SEQUENCE [LARGE SCALE GENOMIC DNA]</scope>
    <source>
        <strain evidence="2">AG-1 IA</strain>
    </source>
</reference>
<accession>L8X7I6</accession>
<sequence length="60" mass="6642">MMKRKRDAPKPLTGLESAAMDIVVEQDGSSTPTEDPAAAEWTAFAQDYYECESRGNCSER</sequence>
<organism evidence="1 2">
    <name type="scientific">Thanatephorus cucumeris (strain AG1-IA)</name>
    <name type="common">Rice sheath blight fungus</name>
    <name type="synonym">Rhizoctonia solani</name>
    <dbReference type="NCBI Taxonomy" id="983506"/>
    <lineage>
        <taxon>Eukaryota</taxon>
        <taxon>Fungi</taxon>
        <taxon>Dikarya</taxon>
        <taxon>Basidiomycota</taxon>
        <taxon>Agaricomycotina</taxon>
        <taxon>Agaricomycetes</taxon>
        <taxon>Cantharellales</taxon>
        <taxon>Ceratobasidiaceae</taxon>
        <taxon>Rhizoctonia</taxon>
        <taxon>Rhizoctonia solani AG-1</taxon>
    </lineage>
</organism>
<dbReference type="OrthoDB" id="5411773at2759"/>
<dbReference type="HOGENOM" id="CLU_2943405_0_0_1"/>
<proteinExistence type="predicted"/>
<gene>
    <name evidence="1" type="ORF">AG1IA_00913</name>
</gene>
<keyword evidence="2" id="KW-1185">Reference proteome</keyword>
<protein>
    <submittedName>
        <fullName evidence="1">Uncharacterized protein</fullName>
    </submittedName>
</protein>
<name>L8X7I6_THACA</name>